<dbReference type="SUPFAM" id="SSF53474">
    <property type="entry name" value="alpha/beta-Hydrolases"/>
    <property type="match status" value="1"/>
</dbReference>
<gene>
    <name evidence="2" type="ORF">SAMN04488024_12010</name>
</gene>
<dbReference type="AlphaFoldDB" id="A0A1G7CLB2"/>
<dbReference type="InterPro" id="IPR052920">
    <property type="entry name" value="DNA-binding_regulatory"/>
</dbReference>
<dbReference type="InterPro" id="IPR022742">
    <property type="entry name" value="Hydrolase_4"/>
</dbReference>
<dbReference type="Pfam" id="PF12146">
    <property type="entry name" value="Hydrolase_4"/>
    <property type="match status" value="1"/>
</dbReference>
<organism evidence="2 3">
    <name type="scientific">Pedobacter soli</name>
    <dbReference type="NCBI Taxonomy" id="390242"/>
    <lineage>
        <taxon>Bacteria</taxon>
        <taxon>Pseudomonadati</taxon>
        <taxon>Bacteroidota</taxon>
        <taxon>Sphingobacteriia</taxon>
        <taxon>Sphingobacteriales</taxon>
        <taxon>Sphingobacteriaceae</taxon>
        <taxon>Pedobacter</taxon>
    </lineage>
</organism>
<protein>
    <recommendedName>
        <fullName evidence="1">Serine aminopeptidase S33 domain-containing protein</fullName>
    </recommendedName>
</protein>
<reference evidence="3" key="1">
    <citation type="submission" date="2016-10" db="EMBL/GenBank/DDBJ databases">
        <authorList>
            <person name="Varghese N."/>
            <person name="Submissions S."/>
        </authorList>
    </citation>
    <scope>NUCLEOTIDE SEQUENCE [LARGE SCALE GENOMIC DNA]</scope>
    <source>
        <strain evidence="3">DSM 18609</strain>
    </source>
</reference>
<evidence type="ECO:0000259" key="1">
    <source>
        <dbReference type="Pfam" id="PF12146"/>
    </source>
</evidence>
<dbReference type="Proteomes" id="UP000199455">
    <property type="component" value="Unassembled WGS sequence"/>
</dbReference>
<accession>A0A1G7CLB2</accession>
<dbReference type="STRING" id="390242.SAMN04488024_12010"/>
<dbReference type="InterPro" id="IPR029058">
    <property type="entry name" value="AB_hydrolase_fold"/>
</dbReference>
<evidence type="ECO:0000313" key="2">
    <source>
        <dbReference type="EMBL" id="SDE40109.1"/>
    </source>
</evidence>
<dbReference type="PANTHER" id="PTHR43358:SF4">
    <property type="entry name" value="ALPHA_BETA HYDROLASE FOLD-1 DOMAIN-CONTAINING PROTEIN"/>
    <property type="match status" value="1"/>
</dbReference>
<keyword evidence="3" id="KW-1185">Reference proteome</keyword>
<dbReference type="Gene3D" id="3.40.50.1820">
    <property type="entry name" value="alpha/beta hydrolase"/>
    <property type="match status" value="1"/>
</dbReference>
<name>A0A1G7CLB2_9SPHI</name>
<dbReference type="PANTHER" id="PTHR43358">
    <property type="entry name" value="ALPHA/BETA-HYDROLASE"/>
    <property type="match status" value="1"/>
</dbReference>
<evidence type="ECO:0000313" key="3">
    <source>
        <dbReference type="Proteomes" id="UP000199455"/>
    </source>
</evidence>
<feature type="domain" description="Serine aminopeptidase S33" evidence="1">
    <location>
        <begin position="108"/>
        <end position="214"/>
    </location>
</feature>
<sequence length="326" mass="37115">MYIKSQSRRNKKPLRKLIKVSFWGLLTLFIVVNVIAYNQAYQLTHYTTQKVTKTAKPEQLSLAEKLKTLFTGVSNPRPVNRKKPDLPYTTITLQSNKKLECWFIKHPQAKGTVIMFHGYSASKSGLINKANIFYQLGYSTLLVDFMGSGGSEGNETTIGFTEAEEVKTIYQYIKQKEKEPIIMFGTSMGAVAAMKALNDFKLNPDALIIECPYSSLLKTTEARFKILHLPSFPLANILVFWGGFQHQFNGFNLRPVDDAKNIKCPVLLLYGEKDSRVSRNEIDEIFNNLKGKKTLCTYPLAGHDNYLTQYQPEWTQDISQFLKALN</sequence>
<proteinExistence type="predicted"/>
<dbReference type="EMBL" id="FMZH01000020">
    <property type="protein sequence ID" value="SDE40109.1"/>
    <property type="molecule type" value="Genomic_DNA"/>
</dbReference>
<dbReference type="RefSeq" id="WP_090773110.1">
    <property type="nucleotide sequence ID" value="NZ_FMZH01000020.1"/>
</dbReference>